<dbReference type="GO" id="GO:0016787">
    <property type="term" value="F:hydrolase activity"/>
    <property type="evidence" value="ECO:0007669"/>
    <property type="project" value="UniProtKB-KW"/>
</dbReference>
<dbReference type="PANTHER" id="PTHR48070:SF7">
    <property type="entry name" value="SERINE HYDROLASE FSH DOMAIN-CONTAINING PROTEIN-RELATED"/>
    <property type="match status" value="1"/>
</dbReference>
<dbReference type="InterPro" id="IPR029058">
    <property type="entry name" value="AB_hydrolase_fold"/>
</dbReference>
<keyword evidence="1 3" id="KW-0378">Hydrolase</keyword>
<feature type="domain" description="Serine hydrolase" evidence="2">
    <location>
        <begin position="2"/>
        <end position="260"/>
    </location>
</feature>
<keyword evidence="4" id="KW-1185">Reference proteome</keyword>
<name>A0AAE0I4R8_9PEZI</name>
<protein>
    <submittedName>
        <fullName evidence="3">Serine hydrolase FSH</fullName>
    </submittedName>
</protein>
<dbReference type="GO" id="GO:0005634">
    <property type="term" value="C:nucleus"/>
    <property type="evidence" value="ECO:0007669"/>
    <property type="project" value="TreeGrafter"/>
</dbReference>
<dbReference type="PANTHER" id="PTHR48070">
    <property type="entry name" value="ESTERASE OVCA2"/>
    <property type="match status" value="1"/>
</dbReference>
<sequence>MRILGLHGQGTSAFILKSQTVALRSKLPESYSFDFVDAPWDCAPAPGIKVVFDSGHYAWWPRQTINSIRGSHKWLIDYIDEHGPYDAVVGFSQGCSLVGSFLLYHYRETPGEPLPFKAAIFICGGLPLPVLEDLKLPVSQRAYEVNDETVRLLKQKAGALTDMAAKLDQIKPGMGLWNDMAGLLHDPAVMPDESDVFGLDFTAMPQDVRIRIPTLHIYGAKDPRWPASVQLAHFCDKDKRKMYDHGGGHDIPRSSDVSKQIAALLQELEREIDNDEEVQ</sequence>
<dbReference type="GO" id="GO:0019748">
    <property type="term" value="P:secondary metabolic process"/>
    <property type="evidence" value="ECO:0007669"/>
    <property type="project" value="TreeGrafter"/>
</dbReference>
<evidence type="ECO:0000256" key="1">
    <source>
        <dbReference type="ARBA" id="ARBA00022801"/>
    </source>
</evidence>
<dbReference type="GO" id="GO:0005737">
    <property type="term" value="C:cytoplasm"/>
    <property type="evidence" value="ECO:0007669"/>
    <property type="project" value="TreeGrafter"/>
</dbReference>
<dbReference type="InterPro" id="IPR005645">
    <property type="entry name" value="FSH-like_dom"/>
</dbReference>
<accession>A0AAE0I4R8</accession>
<evidence type="ECO:0000259" key="2">
    <source>
        <dbReference type="Pfam" id="PF03959"/>
    </source>
</evidence>
<evidence type="ECO:0000313" key="3">
    <source>
        <dbReference type="EMBL" id="KAK3318563.1"/>
    </source>
</evidence>
<gene>
    <name evidence="3" type="ORF">B0H66DRAFT_243400</name>
</gene>
<proteinExistence type="predicted"/>
<reference evidence="3" key="1">
    <citation type="journal article" date="2023" name="Mol. Phylogenet. Evol.">
        <title>Genome-scale phylogeny and comparative genomics of the fungal order Sordariales.</title>
        <authorList>
            <person name="Hensen N."/>
            <person name="Bonometti L."/>
            <person name="Westerberg I."/>
            <person name="Brannstrom I.O."/>
            <person name="Guillou S."/>
            <person name="Cros-Aarteil S."/>
            <person name="Calhoun S."/>
            <person name="Haridas S."/>
            <person name="Kuo A."/>
            <person name="Mondo S."/>
            <person name="Pangilinan J."/>
            <person name="Riley R."/>
            <person name="LaButti K."/>
            <person name="Andreopoulos B."/>
            <person name="Lipzen A."/>
            <person name="Chen C."/>
            <person name="Yan M."/>
            <person name="Daum C."/>
            <person name="Ng V."/>
            <person name="Clum A."/>
            <person name="Steindorff A."/>
            <person name="Ohm R.A."/>
            <person name="Martin F."/>
            <person name="Silar P."/>
            <person name="Natvig D.O."/>
            <person name="Lalanne C."/>
            <person name="Gautier V."/>
            <person name="Ament-Velasquez S.L."/>
            <person name="Kruys A."/>
            <person name="Hutchinson M.I."/>
            <person name="Powell A.J."/>
            <person name="Barry K."/>
            <person name="Miller A.N."/>
            <person name="Grigoriev I.V."/>
            <person name="Debuchy R."/>
            <person name="Gladieux P."/>
            <person name="Hiltunen Thoren M."/>
            <person name="Johannesson H."/>
        </authorList>
    </citation>
    <scope>NUCLEOTIDE SEQUENCE</scope>
    <source>
        <strain evidence="3">CBS 118394</strain>
    </source>
</reference>
<dbReference type="Proteomes" id="UP001283341">
    <property type="component" value="Unassembled WGS sequence"/>
</dbReference>
<organism evidence="3 4">
    <name type="scientific">Apodospora peruviana</name>
    <dbReference type="NCBI Taxonomy" id="516989"/>
    <lineage>
        <taxon>Eukaryota</taxon>
        <taxon>Fungi</taxon>
        <taxon>Dikarya</taxon>
        <taxon>Ascomycota</taxon>
        <taxon>Pezizomycotina</taxon>
        <taxon>Sordariomycetes</taxon>
        <taxon>Sordariomycetidae</taxon>
        <taxon>Sordariales</taxon>
        <taxon>Lasiosphaeriaceae</taxon>
        <taxon>Apodospora</taxon>
    </lineage>
</organism>
<dbReference type="InterPro" id="IPR050593">
    <property type="entry name" value="LovG"/>
</dbReference>
<dbReference type="Gene3D" id="3.40.50.1820">
    <property type="entry name" value="alpha/beta hydrolase"/>
    <property type="match status" value="1"/>
</dbReference>
<evidence type="ECO:0000313" key="4">
    <source>
        <dbReference type="Proteomes" id="UP001283341"/>
    </source>
</evidence>
<dbReference type="SUPFAM" id="SSF53474">
    <property type="entry name" value="alpha/beta-Hydrolases"/>
    <property type="match status" value="1"/>
</dbReference>
<dbReference type="AlphaFoldDB" id="A0AAE0I4R8"/>
<comment type="caution">
    <text evidence="3">The sequence shown here is derived from an EMBL/GenBank/DDBJ whole genome shotgun (WGS) entry which is preliminary data.</text>
</comment>
<reference evidence="3" key="2">
    <citation type="submission" date="2023-06" db="EMBL/GenBank/DDBJ databases">
        <authorList>
            <consortium name="Lawrence Berkeley National Laboratory"/>
            <person name="Haridas S."/>
            <person name="Hensen N."/>
            <person name="Bonometti L."/>
            <person name="Westerberg I."/>
            <person name="Brannstrom I.O."/>
            <person name="Guillou S."/>
            <person name="Cros-Aarteil S."/>
            <person name="Calhoun S."/>
            <person name="Kuo A."/>
            <person name="Mondo S."/>
            <person name="Pangilinan J."/>
            <person name="Riley R."/>
            <person name="Labutti K."/>
            <person name="Andreopoulos B."/>
            <person name="Lipzen A."/>
            <person name="Chen C."/>
            <person name="Yanf M."/>
            <person name="Daum C."/>
            <person name="Ng V."/>
            <person name="Clum A."/>
            <person name="Steindorff A."/>
            <person name="Ohm R."/>
            <person name="Martin F."/>
            <person name="Silar P."/>
            <person name="Natvig D."/>
            <person name="Lalanne C."/>
            <person name="Gautier V."/>
            <person name="Ament-Velasquez S.L."/>
            <person name="Kruys A."/>
            <person name="Hutchinson M.I."/>
            <person name="Powell A.J."/>
            <person name="Barry K."/>
            <person name="Miller A.N."/>
            <person name="Grigoriev I.V."/>
            <person name="Debuchy R."/>
            <person name="Gladieux P."/>
            <person name="Thoren M.H."/>
            <person name="Johannesson H."/>
        </authorList>
    </citation>
    <scope>NUCLEOTIDE SEQUENCE</scope>
    <source>
        <strain evidence="3">CBS 118394</strain>
    </source>
</reference>
<dbReference type="Pfam" id="PF03959">
    <property type="entry name" value="FSH1"/>
    <property type="match status" value="1"/>
</dbReference>
<dbReference type="EMBL" id="JAUEDM010000004">
    <property type="protein sequence ID" value="KAK3318563.1"/>
    <property type="molecule type" value="Genomic_DNA"/>
</dbReference>